<dbReference type="EMBL" id="HBIU01010588">
    <property type="protein sequence ID" value="CAE0625854.1"/>
    <property type="molecule type" value="Transcribed_RNA"/>
</dbReference>
<name>A0A7S3UXV6_HETAK</name>
<dbReference type="PANTHER" id="PTHR37935">
    <property type="entry name" value="CHROMOSOME UNDETERMINED SCAFFOLD_14, WHOLE GENOME SHOTGUN SEQUENCE"/>
    <property type="match status" value="1"/>
</dbReference>
<proteinExistence type="predicted"/>
<dbReference type="PANTHER" id="PTHR37935:SF1">
    <property type="entry name" value="CHROMOSOME UNDETERMINED SCAFFOLD_14, WHOLE GENOME SHOTGUN SEQUENCE"/>
    <property type="match status" value="1"/>
</dbReference>
<gene>
    <name evidence="1" type="ORF">HAKA00212_LOCUS4525</name>
</gene>
<accession>A0A7S3UXV6</accession>
<evidence type="ECO:0000313" key="1">
    <source>
        <dbReference type="EMBL" id="CAE0625854.1"/>
    </source>
</evidence>
<organism evidence="1">
    <name type="scientific">Heterosigma akashiwo</name>
    <name type="common">Chromophytic alga</name>
    <name type="synonym">Heterosigma carterae</name>
    <dbReference type="NCBI Taxonomy" id="2829"/>
    <lineage>
        <taxon>Eukaryota</taxon>
        <taxon>Sar</taxon>
        <taxon>Stramenopiles</taxon>
        <taxon>Ochrophyta</taxon>
        <taxon>Raphidophyceae</taxon>
        <taxon>Chattonellales</taxon>
        <taxon>Chattonellaceae</taxon>
        <taxon>Heterosigma</taxon>
    </lineage>
</organism>
<protein>
    <submittedName>
        <fullName evidence="1">Uncharacterized protein</fullName>
    </submittedName>
</protein>
<dbReference type="AlphaFoldDB" id="A0A7S3UXV6"/>
<reference evidence="1" key="1">
    <citation type="submission" date="2021-01" db="EMBL/GenBank/DDBJ databases">
        <authorList>
            <person name="Corre E."/>
            <person name="Pelletier E."/>
            <person name="Niang G."/>
            <person name="Scheremetjew M."/>
            <person name="Finn R."/>
            <person name="Kale V."/>
            <person name="Holt S."/>
            <person name="Cochrane G."/>
            <person name="Meng A."/>
            <person name="Brown T."/>
            <person name="Cohen L."/>
        </authorList>
    </citation>
    <scope>NUCLEOTIDE SEQUENCE</scope>
    <source>
        <strain evidence="1">CCMP3107</strain>
    </source>
</reference>
<sequence>MFTRLFSPQKWCLQKDARSFNTSRLVSLIGKATSSNSLPSSKLVGPTSSLPTSTSFQAHRCVHLSRRCNFQDGPFPKKNPLQDAQGFAGSKVEETLPKAGRTAEIISNLKHAEEYLMKRIHIGNQNRFRTAVLGTILTCCWLTATFGQEIYSFFTKQTAEVAKETLRQESLQIQTQELATAIVQTLLNDDQVMKNATIFLKEAAGNEETKKALVGLGLFILQHEETMREAVELGRKIVVQLSKEPSVINNIALLMLEVLKDKRVQESASDLVADLSENEQVYEAVVQLTNRVLSDPTVSDQVTTLLSEASISVLSDDTVISHSKEFISEVANDEEIQKAGSKALWHTVKYSVQPHLKRIVGAALVGTSIALFAVLQSQ</sequence>